<name>A0A7W8DRK9_9BACT</name>
<dbReference type="InterPro" id="IPR007450">
    <property type="entry name" value="BamE_dom"/>
</dbReference>
<keyword evidence="4" id="KW-1185">Reference proteome</keyword>
<sequence length="130" mass="15286">MLKKNWYLFTPLFLIAIPVAIYFYYASSMGYNTTDAMNATKYFLVSGTRYAMDYNEVNFNRLQPGMDGRQVYQIMGKQPSERLENDSRWVYALAKPGARAYHERVVIMERDKQNVPRVKELVRRFHAPGQ</sequence>
<keyword evidence="1" id="KW-1133">Transmembrane helix</keyword>
<dbReference type="Proteomes" id="UP000534294">
    <property type="component" value="Unassembled WGS sequence"/>
</dbReference>
<organism evidence="3 4">
    <name type="scientific">Prosthecobacter dejongeii</name>
    <dbReference type="NCBI Taxonomy" id="48465"/>
    <lineage>
        <taxon>Bacteria</taxon>
        <taxon>Pseudomonadati</taxon>
        <taxon>Verrucomicrobiota</taxon>
        <taxon>Verrucomicrobiia</taxon>
        <taxon>Verrucomicrobiales</taxon>
        <taxon>Verrucomicrobiaceae</taxon>
        <taxon>Prosthecobacter</taxon>
    </lineage>
</organism>
<dbReference type="EMBL" id="JACHIF010000008">
    <property type="protein sequence ID" value="MBB5039395.1"/>
    <property type="molecule type" value="Genomic_DNA"/>
</dbReference>
<evidence type="ECO:0000259" key="2">
    <source>
        <dbReference type="Pfam" id="PF04355"/>
    </source>
</evidence>
<dbReference type="GO" id="GO:0019867">
    <property type="term" value="C:outer membrane"/>
    <property type="evidence" value="ECO:0007669"/>
    <property type="project" value="InterPro"/>
</dbReference>
<comment type="caution">
    <text evidence="3">The sequence shown here is derived from an EMBL/GenBank/DDBJ whole genome shotgun (WGS) entry which is preliminary data.</text>
</comment>
<dbReference type="AlphaFoldDB" id="A0A7W8DRK9"/>
<feature type="domain" description="Outer membrane protein assembly factor BamE" evidence="2">
    <location>
        <begin position="58"/>
        <end position="112"/>
    </location>
</feature>
<feature type="transmembrane region" description="Helical" evidence="1">
    <location>
        <begin position="6"/>
        <end position="25"/>
    </location>
</feature>
<reference evidence="3 4" key="1">
    <citation type="submission" date="2020-08" db="EMBL/GenBank/DDBJ databases">
        <title>Genomic Encyclopedia of Type Strains, Phase IV (KMG-IV): sequencing the most valuable type-strain genomes for metagenomic binning, comparative biology and taxonomic classification.</title>
        <authorList>
            <person name="Goeker M."/>
        </authorList>
    </citation>
    <scope>NUCLEOTIDE SEQUENCE [LARGE SCALE GENOMIC DNA]</scope>
    <source>
        <strain evidence="3 4">DSM 12251</strain>
    </source>
</reference>
<dbReference type="RefSeq" id="WP_184211132.1">
    <property type="nucleotide sequence ID" value="NZ_JACHIF010000008.1"/>
</dbReference>
<proteinExistence type="predicted"/>
<evidence type="ECO:0000256" key="1">
    <source>
        <dbReference type="SAM" id="Phobius"/>
    </source>
</evidence>
<evidence type="ECO:0000313" key="4">
    <source>
        <dbReference type="Proteomes" id="UP000534294"/>
    </source>
</evidence>
<keyword evidence="1" id="KW-0812">Transmembrane</keyword>
<evidence type="ECO:0000313" key="3">
    <source>
        <dbReference type="EMBL" id="MBB5039395.1"/>
    </source>
</evidence>
<gene>
    <name evidence="3" type="ORF">HNQ64_003667</name>
</gene>
<keyword evidence="1" id="KW-0472">Membrane</keyword>
<accession>A0A7W8DRK9</accession>
<protein>
    <recommendedName>
        <fullName evidence="2">Outer membrane protein assembly factor BamE domain-containing protein</fullName>
    </recommendedName>
</protein>
<dbReference type="Pfam" id="PF04355">
    <property type="entry name" value="BamE"/>
    <property type="match status" value="1"/>
</dbReference>